<dbReference type="PROSITE" id="PS50240">
    <property type="entry name" value="TRYPSIN_DOM"/>
    <property type="match status" value="1"/>
</dbReference>
<dbReference type="GO" id="GO:0006508">
    <property type="term" value="P:proteolysis"/>
    <property type="evidence" value="ECO:0007669"/>
    <property type="project" value="InterPro"/>
</dbReference>
<reference evidence="16" key="4">
    <citation type="submission" date="2025-09" db="UniProtKB">
        <authorList>
            <consortium name="Ensembl"/>
        </authorList>
    </citation>
    <scope>IDENTIFICATION</scope>
</reference>
<keyword evidence="17" id="KW-1185">Reference proteome</keyword>
<proteinExistence type="predicted"/>
<reference evidence="16" key="3">
    <citation type="submission" date="2025-08" db="UniProtKB">
        <authorList>
            <consortium name="Ensembl"/>
        </authorList>
    </citation>
    <scope>IDENTIFICATION</scope>
</reference>
<dbReference type="EMBL" id="CABD030110482">
    <property type="status" value="NOT_ANNOTATED_CDS"/>
    <property type="molecule type" value="Genomic_DNA"/>
</dbReference>
<evidence type="ECO:0000256" key="4">
    <source>
        <dbReference type="ARBA" id="ARBA00022674"/>
    </source>
</evidence>
<evidence type="ECO:0000259" key="15">
    <source>
        <dbReference type="PROSITE" id="PS50240"/>
    </source>
</evidence>
<dbReference type="SUPFAM" id="SSF50494">
    <property type="entry name" value="Trypsin-like serine proteases"/>
    <property type="match status" value="1"/>
</dbReference>
<dbReference type="InterPro" id="IPR001254">
    <property type="entry name" value="Trypsin_dom"/>
</dbReference>
<evidence type="ECO:0000256" key="8">
    <source>
        <dbReference type="ARBA" id="ARBA00023145"/>
    </source>
</evidence>
<evidence type="ECO:0000256" key="3">
    <source>
        <dbReference type="ARBA" id="ARBA00022542"/>
    </source>
</evidence>
<evidence type="ECO:0000256" key="9">
    <source>
        <dbReference type="ARBA" id="ARBA00023157"/>
    </source>
</evidence>
<dbReference type="PANTHER" id="PTHR24271">
    <property type="entry name" value="KALLIKREIN-RELATED"/>
    <property type="match status" value="1"/>
</dbReference>
<gene>
    <name evidence="16" type="primary">AZU1</name>
</gene>
<evidence type="ECO:0000313" key="17">
    <source>
        <dbReference type="Proteomes" id="UP000001519"/>
    </source>
</evidence>
<sequence length="149" mass="16341">MTAASCFRSQNPGVSTVVLGAYDLRRRERQSRQTFSISSMSENGYDPQQNLNDLMLLQLDREANLTSSVTILPLPLQNATVEAGTGCQVAGWGSQRSGGRLSRFPRFVNVTVTPEDQCRPNNVCTGVLTRRGGICNVSAPRGRRRGPER</sequence>
<keyword evidence="2" id="KW-0929">Antimicrobial</keyword>
<dbReference type="GO" id="GO:0042742">
    <property type="term" value="P:defense response to bacterium"/>
    <property type="evidence" value="ECO:0007669"/>
    <property type="project" value="UniProtKB-KW"/>
</dbReference>
<organism evidence="16 17">
    <name type="scientific">Gorilla gorilla gorilla</name>
    <name type="common">Western lowland gorilla</name>
    <dbReference type="NCBI Taxonomy" id="9595"/>
    <lineage>
        <taxon>Eukaryota</taxon>
        <taxon>Metazoa</taxon>
        <taxon>Chordata</taxon>
        <taxon>Craniata</taxon>
        <taxon>Vertebrata</taxon>
        <taxon>Euteleostomi</taxon>
        <taxon>Mammalia</taxon>
        <taxon>Eutheria</taxon>
        <taxon>Euarchontoglires</taxon>
        <taxon>Primates</taxon>
        <taxon>Haplorrhini</taxon>
        <taxon>Catarrhini</taxon>
        <taxon>Hominidae</taxon>
        <taxon>Gorilla</taxon>
    </lineage>
</organism>
<evidence type="ECO:0000256" key="5">
    <source>
        <dbReference type="ARBA" id="ARBA00022729"/>
    </source>
</evidence>
<dbReference type="PANTHER" id="PTHR24271:SF10">
    <property type="entry name" value="AZUROCIDIN"/>
    <property type="match status" value="1"/>
</dbReference>
<name>A0A2I2ZX39_GORGO</name>
<keyword evidence="6" id="KW-0044">Antibiotic</keyword>
<dbReference type="SMART" id="SM00020">
    <property type="entry name" value="Tryp_SPc"/>
    <property type="match status" value="1"/>
</dbReference>
<dbReference type="AlphaFoldDB" id="A0A2I2ZX39"/>
<evidence type="ECO:0000256" key="7">
    <source>
        <dbReference type="ARBA" id="ARBA00023136"/>
    </source>
</evidence>
<evidence type="ECO:0000256" key="2">
    <source>
        <dbReference type="ARBA" id="ARBA00022529"/>
    </source>
</evidence>
<dbReference type="GO" id="GO:0004252">
    <property type="term" value="F:serine-type endopeptidase activity"/>
    <property type="evidence" value="ECO:0007669"/>
    <property type="project" value="InterPro"/>
</dbReference>
<keyword evidence="4" id="KW-0358">Heparin-binding</keyword>
<keyword evidence="3" id="KW-0721">Serine protease homolog</keyword>
<dbReference type="GeneTree" id="ENSGT01030000234551"/>
<dbReference type="Ensembl" id="ENSGGOT00000054144.1">
    <property type="protein sequence ID" value="ENSGGOP00000051739.1"/>
    <property type="gene ID" value="ENSGGOG00000000925.3"/>
</dbReference>
<keyword evidence="7" id="KW-0472">Membrane</keyword>
<keyword evidence="1" id="KW-0145">Chemotaxis</keyword>
<dbReference type="Pfam" id="PF00089">
    <property type="entry name" value="Trypsin"/>
    <property type="match status" value="1"/>
</dbReference>
<dbReference type="InterPro" id="IPR009003">
    <property type="entry name" value="Peptidase_S1_PA"/>
</dbReference>
<evidence type="ECO:0000313" key="16">
    <source>
        <dbReference type="Ensembl" id="ENSGGOP00000051739.1"/>
    </source>
</evidence>
<dbReference type="GO" id="GO:0006935">
    <property type="term" value="P:chemotaxis"/>
    <property type="evidence" value="ECO:0007669"/>
    <property type="project" value="UniProtKB-KW"/>
</dbReference>
<dbReference type="InterPro" id="IPR043504">
    <property type="entry name" value="Peptidase_S1_PA_chymotrypsin"/>
</dbReference>
<accession>A0A2I2ZX39</accession>
<evidence type="ECO:0000256" key="1">
    <source>
        <dbReference type="ARBA" id="ARBA00022500"/>
    </source>
</evidence>
<evidence type="ECO:0000256" key="12">
    <source>
        <dbReference type="ARBA" id="ARBA00069859"/>
    </source>
</evidence>
<keyword evidence="8" id="KW-0865">Zymogen</keyword>
<reference evidence="16 17" key="2">
    <citation type="journal article" date="2012" name="Nature">
        <title>Insights into hominid evolution from the gorilla genome sequence.</title>
        <authorList>
            <person name="Scally A."/>
            <person name="Dutheil J.Y."/>
            <person name="Hillier L.W."/>
            <person name="Jordan G.E."/>
            <person name="Goodhead I."/>
            <person name="Herrero J."/>
            <person name="Hobolth A."/>
            <person name="Lappalainen T."/>
            <person name="Mailund T."/>
            <person name="Marques-Bonet T."/>
            <person name="McCarthy S."/>
            <person name="Montgomery S.H."/>
            <person name="Schwalie P.C."/>
            <person name="Tang Y.A."/>
            <person name="Ward M.C."/>
            <person name="Xue Y."/>
            <person name="Yngvadottir B."/>
            <person name="Alkan C."/>
            <person name="Andersen L.N."/>
            <person name="Ayub Q."/>
            <person name="Ball E.V."/>
            <person name="Beal K."/>
            <person name="Bradley B.J."/>
            <person name="Chen Y."/>
            <person name="Clee C.M."/>
            <person name="Fitzgerald S."/>
            <person name="Graves T.A."/>
            <person name="Gu Y."/>
            <person name="Heath P."/>
            <person name="Heger A."/>
            <person name="Karakoc E."/>
            <person name="Kolb-Kokocinski A."/>
            <person name="Laird G.K."/>
            <person name="Lunter G."/>
            <person name="Meader S."/>
            <person name="Mort M."/>
            <person name="Mullikin J.C."/>
            <person name="Munch K."/>
            <person name="O'Connor T.D."/>
            <person name="Phillips A.D."/>
            <person name="Prado-Martinez J."/>
            <person name="Rogers A.S."/>
            <person name="Sajjadian S."/>
            <person name="Schmidt D."/>
            <person name="Shaw K."/>
            <person name="Simpson J.T."/>
            <person name="Stenson P.D."/>
            <person name="Turner D.J."/>
            <person name="Vigilant L."/>
            <person name="Vilella A.J."/>
            <person name="Whitener W."/>
            <person name="Zhu B."/>
            <person name="Cooper D.N."/>
            <person name="de Jong P."/>
            <person name="Dermitzakis E.T."/>
            <person name="Eichler E.E."/>
            <person name="Flicek P."/>
            <person name="Goldman N."/>
            <person name="Mundy N.I."/>
            <person name="Ning Z."/>
            <person name="Odom D.T."/>
            <person name="Ponting C.P."/>
            <person name="Quail M.A."/>
            <person name="Ryder O.A."/>
            <person name="Searle S.M."/>
            <person name="Warren W.C."/>
            <person name="Wilson R.K."/>
            <person name="Schierup M.H."/>
            <person name="Rogers J."/>
            <person name="Tyler-Smith C."/>
            <person name="Durbin R."/>
        </authorList>
    </citation>
    <scope>NUCLEOTIDE SEQUENCE [LARGE SCALE GENOMIC DNA]</scope>
</reference>
<evidence type="ECO:0000256" key="11">
    <source>
        <dbReference type="ARBA" id="ARBA00060415"/>
    </source>
</evidence>
<dbReference type="Proteomes" id="UP000001519">
    <property type="component" value="Chromosome 19"/>
</dbReference>
<protein>
    <recommendedName>
        <fullName evidence="12">Azurocidin</fullName>
    </recommendedName>
    <alternativeName>
        <fullName evidence="14">Cationic antimicrobial protein CAP37</fullName>
    </alternativeName>
    <alternativeName>
        <fullName evidence="13">Heparin-binding protein</fullName>
    </alternativeName>
</protein>
<dbReference type="FunFam" id="2.40.10.10:FF:000475">
    <property type="entry name" value="Azurocidin"/>
    <property type="match status" value="1"/>
</dbReference>
<dbReference type="Gene3D" id="2.40.10.10">
    <property type="entry name" value="Trypsin-like serine proteases"/>
    <property type="match status" value="2"/>
</dbReference>
<dbReference type="Bgee" id="ENSGGOG00000000925">
    <property type="expression patterns" value="Expressed in prefrontal cortex and 1 other cell type or tissue"/>
</dbReference>
<evidence type="ECO:0000256" key="10">
    <source>
        <dbReference type="ARBA" id="ARBA00023180"/>
    </source>
</evidence>
<keyword evidence="9" id="KW-1015">Disulfide bond</keyword>
<keyword evidence="10" id="KW-0325">Glycoprotein</keyword>
<evidence type="ECO:0000256" key="6">
    <source>
        <dbReference type="ARBA" id="ARBA00023022"/>
    </source>
</evidence>
<keyword evidence="5" id="KW-0732">Signal</keyword>
<reference evidence="17" key="1">
    <citation type="submission" date="2011-05" db="EMBL/GenBank/DDBJ databases">
        <title>Insights into the evolution of the great apes provided by the gorilla genome.</title>
        <authorList>
            <person name="Scally A."/>
        </authorList>
    </citation>
    <scope>NUCLEOTIDE SEQUENCE [LARGE SCALE GENOMIC DNA]</scope>
</reference>
<evidence type="ECO:0000256" key="14">
    <source>
        <dbReference type="ARBA" id="ARBA00080606"/>
    </source>
</evidence>
<comment type="subcellular location">
    <subcellularLocation>
        <location evidence="11">Cytoplasmic granule membrane</location>
        <topology evidence="11">Peripheral membrane protein</topology>
        <orientation evidence="11">Cytoplasmic side</orientation>
    </subcellularLocation>
</comment>
<dbReference type="GO" id="GO:0008201">
    <property type="term" value="F:heparin binding"/>
    <property type="evidence" value="ECO:0007669"/>
    <property type="project" value="UniProtKB-KW"/>
</dbReference>
<feature type="domain" description="Peptidase S1" evidence="15">
    <location>
        <begin position="1"/>
        <end position="149"/>
    </location>
</feature>
<evidence type="ECO:0000256" key="13">
    <source>
        <dbReference type="ARBA" id="ARBA00075632"/>
    </source>
</evidence>